<evidence type="ECO:0000256" key="9">
    <source>
        <dbReference type="ARBA" id="ARBA00023170"/>
    </source>
</evidence>
<dbReference type="GO" id="GO:0045211">
    <property type="term" value="C:postsynaptic membrane"/>
    <property type="evidence" value="ECO:0007669"/>
    <property type="project" value="UniProtKB-SubCell"/>
</dbReference>
<dbReference type="PROSITE" id="PS50853">
    <property type="entry name" value="FN3"/>
    <property type="match status" value="3"/>
</dbReference>
<evidence type="ECO:0000256" key="11">
    <source>
        <dbReference type="ARBA" id="ARBA00023257"/>
    </source>
</evidence>
<evidence type="ECO:0000259" key="18">
    <source>
        <dbReference type="PROSITE" id="PS50853"/>
    </source>
</evidence>
<evidence type="ECO:0000256" key="1">
    <source>
        <dbReference type="ARBA" id="ARBA00004141"/>
    </source>
</evidence>
<dbReference type="InterPro" id="IPR028082">
    <property type="entry name" value="Peripla_BP_I"/>
</dbReference>
<dbReference type="SMART" id="SM00079">
    <property type="entry name" value="PBPe"/>
    <property type="match status" value="1"/>
</dbReference>
<dbReference type="Gene3D" id="2.60.40.10">
    <property type="entry name" value="Immunoglobulins"/>
    <property type="match status" value="5"/>
</dbReference>
<dbReference type="PANTHER" id="PTHR46708:SF2">
    <property type="entry name" value="FIBRONECTIN TYPE-III DOMAIN-CONTAINING PROTEIN"/>
    <property type="match status" value="1"/>
</dbReference>
<feature type="region of interest" description="Disordered" evidence="15">
    <location>
        <begin position="1701"/>
        <end position="1740"/>
    </location>
</feature>
<dbReference type="InterPro" id="IPR050991">
    <property type="entry name" value="ECM_Regulatory_Proteins"/>
</dbReference>
<dbReference type="InterPro" id="IPR003410">
    <property type="entry name" value="HYR_dom"/>
</dbReference>
<protein>
    <submittedName>
        <fullName evidence="19">Glutamate receptor 2</fullName>
    </submittedName>
</protein>
<keyword evidence="4" id="KW-0677">Repeat</keyword>
<feature type="signal peptide" evidence="17">
    <location>
        <begin position="1"/>
        <end position="21"/>
    </location>
</feature>
<keyword evidence="17" id="KW-0732">Signal</keyword>
<dbReference type="SMART" id="SM00060">
    <property type="entry name" value="FN3"/>
    <property type="match status" value="7"/>
</dbReference>
<feature type="chain" id="PRO_5040167268" evidence="17">
    <location>
        <begin position="22"/>
        <end position="1740"/>
    </location>
</feature>
<dbReference type="Pfam" id="PF02494">
    <property type="entry name" value="HYR"/>
    <property type="match status" value="1"/>
</dbReference>
<dbReference type="Proteomes" id="UP001152320">
    <property type="component" value="Chromosome 8"/>
</dbReference>
<dbReference type="SUPFAM" id="SSF53822">
    <property type="entry name" value="Periplasmic binding protein-like I"/>
    <property type="match status" value="1"/>
</dbReference>
<proteinExistence type="predicted"/>
<sequence length="1740" mass="194760">MKRSYVVRIFLALWMSLFSNGEQLIKVASFYGKYTGVGDIYKDIMTDATTYINDDRGGQQIIPSGDQVNVIHQNLLSNRVYEDQTLSKSVYQICNDLRSTLPSVVITPDDFCSKCGGIGRVLGEAYSPVFTLDQADGSGAFKMRPNLDDMEEMITDVIAHFKWRAFIFLYEANVGIPLVEAMGAKAVKYEWSMTPIEVEKDFEKQAEELKKRFVKNILIFTHEDTLEKIITVAFETKLLSNEYHWIFGNLNPPITESFLEQYYRHNMAFLTRFKIVSNDLLYYTSNAKPIKQWKFRQRAAYDALVASSMAMKLHFQAIGRYPAPVATCGTSEKSTLEPFIKQVKFRGASGDVAFNEHGDRVNYTVNIYSGKDRFAQNLAGYFVQDTKSWEIANGEKWPGKPGKRTYMTPFRQSDARFIKVLAVPGLLFGYCVHCLGGYTELLTLPSLNSHTLFKHIPVRVSKKVLQLINCHLGPYFIGKLAVFICKEQGGATIVKNTETFWTGIVSEVINPRSWDDLVFMISDLTETSMQLTWEHIPTTGIQRYFLILMQSVTGETQSITVDAGTVPQTFVETFNGLTPATEYLLQIDILTDGSTAAENFVGPNTVFTRPYPPEFTLITQTAENAVRFEWLPPTMGDFDGFLLELSSAHELIFIEKDQFFYEVSELISSVEYEFGLYCYAGLVDPANYVSSSLGTTDFVPFAPIGGNVRIDSITSSSLNVLWDAIPDAGSYLVTLVDANNQFVNGLTVDGQTTQLAFPGLDPSTTYEARVEVVLDGVSFYAGENLATTLPVGDPSGVVNVLSTTKDTITIDYTEIQGATSYQIIFVDETGATRMLTSAGSPFTIPGLDPATEYIIQVNGLVGGQTQLVGTTAGTTGPYPPEFTLITQTAENTVRFEWLPPTMGDFDGFLLVLSSEHEPIFIEKDQFFYEVSELISSVEYEFGLYCYAGLVDPANYVSSNLGPTDFVPFAPIDGNVRIDSITSSSLNVLWDAIPDAESYLVTLVDANNQFVNGLTVDGQTTQLAFPGLDPSTTYEARVEVVLDGVSFYAGENLATTLPVGIPSGVVNVLSTTKDTITIDYTEIQGATSYQVIFVDETGATRMLTSTGSPFTIPGLDPATEYNIQVNGLVGGQTQLVGTTAGTTGVILNCPERSVIVTMNNLSTSVFWPEPITSLGSKPLDVTSNYESGDKFLVGNTKVKYRFQNLQCVFTVTVQEKEQDSTPPSVYNCTKDEVTVAVKSLQDNVTISLTEPYAEDDSCDPVMEPPFFMEKGWEALRYPNEKYNFEETDLNEERYEGYSWELLKEVKKFFEEEMEIPFDFQVTLMSPGQYGSLDLSTGEWDGMIRELIDGDADLAIGSLTKNGAREKDIDFTASWYGSHLKVAILHPSWTFEYPFALVYPYHLTAWFALLVTFLVIVLAVFCLGRFSPYEYRRLASRGEASEEEGETFSFFDSIWFLLSTGFWQSYIRGPRSWSLRILSAFWFYFALCIIFLYSENVNSVFKFSKTAIKIKDVQDLLSNDVIDFGAVRNSPSYDFYRYNKGQYRMVFDRMLNSEKNLLEDSIEQAIYRIRRQWDGRYAVLGEERILNYAAARKPCRIFVTGKTLGKISFSFATPSGSPLLDQLSYAIKSLKKRGNISRILEMKFSNSLHCEPDTLFEKETKKSFTIHDFQGMYYLMLTGIGASVIVFGLEWLVFLLFFGKSSRPKQGIRRPGRPKGNNSQASVYGLEPSKSTAPDNAPTDWL</sequence>
<keyword evidence="8 16" id="KW-0472">Membrane</keyword>
<keyword evidence="6" id="KW-0770">Synapse</keyword>
<dbReference type="Pfam" id="PF00041">
    <property type="entry name" value="fn3"/>
    <property type="match status" value="2"/>
</dbReference>
<dbReference type="Pfam" id="PF01094">
    <property type="entry name" value="ANF_receptor"/>
    <property type="match status" value="1"/>
</dbReference>
<keyword evidence="20" id="KW-1185">Reference proteome</keyword>
<dbReference type="GO" id="GO:0015276">
    <property type="term" value="F:ligand-gated monoatomic ion channel activity"/>
    <property type="evidence" value="ECO:0007669"/>
    <property type="project" value="InterPro"/>
</dbReference>
<dbReference type="SMART" id="SM00918">
    <property type="entry name" value="Lig_chan-Glu_bd"/>
    <property type="match status" value="1"/>
</dbReference>
<dbReference type="CDD" id="cd00063">
    <property type="entry name" value="FN3"/>
    <property type="match status" value="3"/>
</dbReference>
<dbReference type="InterPro" id="IPR019594">
    <property type="entry name" value="Glu/Gly-bd"/>
</dbReference>
<dbReference type="InterPro" id="IPR001828">
    <property type="entry name" value="ANF_lig-bd_rcpt"/>
</dbReference>
<evidence type="ECO:0000256" key="2">
    <source>
        <dbReference type="ARBA" id="ARBA00022448"/>
    </source>
</evidence>
<accession>A0A9Q1C1D0</accession>
<feature type="transmembrane region" description="Helical" evidence="16">
    <location>
        <begin position="1401"/>
        <end position="1422"/>
    </location>
</feature>
<dbReference type="Gene3D" id="1.10.287.70">
    <property type="match status" value="1"/>
</dbReference>
<dbReference type="EMBL" id="JAIZAY010000008">
    <property type="protein sequence ID" value="KAJ8037353.1"/>
    <property type="molecule type" value="Genomic_DNA"/>
</dbReference>
<keyword evidence="13" id="KW-0407">Ion channel</keyword>
<evidence type="ECO:0000256" key="3">
    <source>
        <dbReference type="ARBA" id="ARBA00022692"/>
    </source>
</evidence>
<dbReference type="PANTHER" id="PTHR46708">
    <property type="entry name" value="TENASCIN"/>
    <property type="match status" value="1"/>
</dbReference>
<keyword evidence="5 16" id="KW-1133">Transmembrane helix</keyword>
<feature type="domain" description="Fibronectin type-III" evidence="18">
    <location>
        <begin position="971"/>
        <end position="1063"/>
    </location>
</feature>
<dbReference type="InterPro" id="IPR036116">
    <property type="entry name" value="FN3_sf"/>
</dbReference>
<dbReference type="SUPFAM" id="SSF49265">
    <property type="entry name" value="Fibronectin type III"/>
    <property type="match status" value="5"/>
</dbReference>
<evidence type="ECO:0000256" key="12">
    <source>
        <dbReference type="ARBA" id="ARBA00023286"/>
    </source>
</evidence>
<dbReference type="Pfam" id="PF00060">
    <property type="entry name" value="Lig_chan"/>
    <property type="match status" value="1"/>
</dbReference>
<evidence type="ECO:0000256" key="15">
    <source>
        <dbReference type="SAM" id="MobiDB-lite"/>
    </source>
</evidence>
<evidence type="ECO:0000256" key="4">
    <source>
        <dbReference type="ARBA" id="ARBA00022737"/>
    </source>
</evidence>
<dbReference type="InterPro" id="IPR001320">
    <property type="entry name" value="Iontro_rcpt_C"/>
</dbReference>
<evidence type="ECO:0000256" key="10">
    <source>
        <dbReference type="ARBA" id="ARBA00023180"/>
    </source>
</evidence>
<evidence type="ECO:0000256" key="7">
    <source>
        <dbReference type="ARBA" id="ARBA00023065"/>
    </source>
</evidence>
<keyword evidence="3 16" id="KW-0812">Transmembrane</keyword>
<comment type="caution">
    <text evidence="19">The sequence shown here is derived from an EMBL/GenBank/DDBJ whole genome shotgun (WGS) entry which is preliminary data.</text>
</comment>
<keyword evidence="7" id="KW-0406">Ion transport</keyword>
<dbReference type="InterPro" id="IPR003961">
    <property type="entry name" value="FN3_dom"/>
</dbReference>
<comment type="subcellular location">
    <subcellularLocation>
        <location evidence="1">Membrane</location>
        <topology evidence="1">Multi-pass membrane protein</topology>
    </subcellularLocation>
    <subcellularLocation>
        <location evidence="14">Postsynaptic cell membrane</location>
    </subcellularLocation>
</comment>
<keyword evidence="10" id="KW-0325">Glycoprotein</keyword>
<dbReference type="Pfam" id="PF10613">
    <property type="entry name" value="Lig_chan-Glu_bd"/>
    <property type="match status" value="1"/>
</dbReference>
<feature type="domain" description="Fibronectin type-III" evidence="18">
    <location>
        <begin position="513"/>
        <end position="611"/>
    </location>
</feature>
<keyword evidence="11" id="KW-0628">Postsynaptic cell membrane</keyword>
<evidence type="ECO:0000256" key="16">
    <source>
        <dbReference type="SAM" id="Phobius"/>
    </source>
</evidence>
<keyword evidence="2" id="KW-0813">Transport</keyword>
<evidence type="ECO:0000313" key="20">
    <source>
        <dbReference type="Proteomes" id="UP001152320"/>
    </source>
</evidence>
<dbReference type="InterPro" id="IPR013783">
    <property type="entry name" value="Ig-like_fold"/>
</dbReference>
<feature type="transmembrane region" description="Helical" evidence="16">
    <location>
        <begin position="1471"/>
        <end position="1491"/>
    </location>
</feature>
<evidence type="ECO:0000313" key="19">
    <source>
        <dbReference type="EMBL" id="KAJ8037353.1"/>
    </source>
</evidence>
<evidence type="ECO:0000256" key="8">
    <source>
        <dbReference type="ARBA" id="ARBA00023136"/>
    </source>
</evidence>
<evidence type="ECO:0000256" key="13">
    <source>
        <dbReference type="ARBA" id="ARBA00023303"/>
    </source>
</evidence>
<evidence type="ECO:0000256" key="5">
    <source>
        <dbReference type="ARBA" id="ARBA00022989"/>
    </source>
</evidence>
<organism evidence="19 20">
    <name type="scientific">Holothuria leucospilota</name>
    <name type="common">Black long sea cucumber</name>
    <name type="synonym">Mertensiothuria leucospilota</name>
    <dbReference type="NCBI Taxonomy" id="206669"/>
    <lineage>
        <taxon>Eukaryota</taxon>
        <taxon>Metazoa</taxon>
        <taxon>Echinodermata</taxon>
        <taxon>Eleutherozoa</taxon>
        <taxon>Echinozoa</taxon>
        <taxon>Holothuroidea</taxon>
        <taxon>Aspidochirotacea</taxon>
        <taxon>Aspidochirotida</taxon>
        <taxon>Holothuriidae</taxon>
        <taxon>Holothuria</taxon>
    </lineage>
</organism>
<dbReference type="Gene3D" id="3.40.190.10">
    <property type="entry name" value="Periplasmic binding protein-like II"/>
    <property type="match status" value="1"/>
</dbReference>
<keyword evidence="12" id="KW-1071">Ligand-gated ion channel</keyword>
<dbReference type="Gene3D" id="3.40.50.2300">
    <property type="match status" value="1"/>
</dbReference>
<gene>
    <name evidence="19" type="ORF">HOLleu_18151</name>
</gene>
<feature type="domain" description="Fibronectin type-III" evidence="18">
    <location>
        <begin position="704"/>
        <end position="791"/>
    </location>
</feature>
<name>A0A9Q1C1D0_HOLLE</name>
<feature type="transmembrane region" description="Helical" evidence="16">
    <location>
        <begin position="1670"/>
        <end position="1697"/>
    </location>
</feature>
<keyword evidence="9 19" id="KW-0675">Receptor</keyword>
<evidence type="ECO:0000256" key="17">
    <source>
        <dbReference type="SAM" id="SignalP"/>
    </source>
</evidence>
<dbReference type="OrthoDB" id="5984008at2759"/>
<feature type="compositionally biased region" description="Basic residues" evidence="15">
    <location>
        <begin position="1701"/>
        <end position="1711"/>
    </location>
</feature>
<evidence type="ECO:0000256" key="6">
    <source>
        <dbReference type="ARBA" id="ARBA00023018"/>
    </source>
</evidence>
<dbReference type="SUPFAM" id="SSF53850">
    <property type="entry name" value="Periplasmic binding protein-like II"/>
    <property type="match status" value="1"/>
</dbReference>
<reference evidence="19" key="1">
    <citation type="submission" date="2021-10" db="EMBL/GenBank/DDBJ databases">
        <title>Tropical sea cucumber genome reveals ecological adaptation and Cuvierian tubules defense mechanism.</title>
        <authorList>
            <person name="Chen T."/>
        </authorList>
    </citation>
    <scope>NUCLEOTIDE SEQUENCE</scope>
    <source>
        <strain evidence="19">Nanhai2018</strain>
        <tissue evidence="19">Muscle</tissue>
    </source>
</reference>
<evidence type="ECO:0000256" key="14">
    <source>
        <dbReference type="ARBA" id="ARBA00034100"/>
    </source>
</evidence>